<evidence type="ECO:0008006" key="3">
    <source>
        <dbReference type="Google" id="ProtNLM"/>
    </source>
</evidence>
<sequence>MHPSERYLSLLKKSLLNDLYIENEARIVMLAYQLLFYPDRPEIGQLIKQFLAIEETPYFAAVTSNKETGGVLPAMRTTPNGPEEITEFRNFSFVAHSMIGRKRMDNLHQCLDRIRLDGIAGDLIETGVWKGGATLFMRGFLAAHGMDDRKVWVADSFDGLPKASLVQDKGLDFSKGQYPYLAIGIDAVKDLFARYDLLDEQVQFLKGWFKDTLPMAPIEKLALLRLDGDLYESTMDGLQHLYHKLSPGGFVIVDDYLSFPGCKEAVDDYRQAHGIVDELSPIDEFSAYWRKAAS</sequence>
<accession>A0ABQ5YGY7</accession>
<comment type="caution">
    <text evidence="1">The sequence shown here is derived from an EMBL/GenBank/DDBJ whole genome shotgun (WGS) entry which is preliminary data.</text>
</comment>
<dbReference type="SUPFAM" id="SSF53335">
    <property type="entry name" value="S-adenosyl-L-methionine-dependent methyltransferases"/>
    <property type="match status" value="1"/>
</dbReference>
<evidence type="ECO:0000313" key="1">
    <source>
        <dbReference type="EMBL" id="GLR12927.1"/>
    </source>
</evidence>
<dbReference type="InterPro" id="IPR029063">
    <property type="entry name" value="SAM-dependent_MTases_sf"/>
</dbReference>
<dbReference type="Pfam" id="PF05711">
    <property type="entry name" value="TylF"/>
    <property type="match status" value="1"/>
</dbReference>
<dbReference type="PANTHER" id="PTHR40036">
    <property type="entry name" value="MACROCIN O-METHYLTRANSFERASE"/>
    <property type="match status" value="1"/>
</dbReference>
<protein>
    <recommendedName>
        <fullName evidence="3">Macrocin O-methyltransferase</fullName>
    </recommendedName>
</protein>
<dbReference type="InterPro" id="IPR008884">
    <property type="entry name" value="TylF_MeTrfase"/>
</dbReference>
<evidence type="ECO:0000313" key="2">
    <source>
        <dbReference type="Proteomes" id="UP001156706"/>
    </source>
</evidence>
<gene>
    <name evidence="1" type="ORF">GCM10007907_17170</name>
</gene>
<dbReference type="Proteomes" id="UP001156706">
    <property type="component" value="Unassembled WGS sequence"/>
</dbReference>
<dbReference type="RefSeq" id="WP_284196052.1">
    <property type="nucleotide sequence ID" value="NZ_BSOG01000002.1"/>
</dbReference>
<proteinExistence type="predicted"/>
<dbReference type="Gene3D" id="3.40.50.150">
    <property type="entry name" value="Vaccinia Virus protein VP39"/>
    <property type="match status" value="1"/>
</dbReference>
<keyword evidence="2" id="KW-1185">Reference proteome</keyword>
<dbReference type="PANTHER" id="PTHR40036:SF1">
    <property type="entry name" value="MACROCIN O-METHYLTRANSFERASE"/>
    <property type="match status" value="1"/>
</dbReference>
<dbReference type="EMBL" id="BSOG01000002">
    <property type="protein sequence ID" value="GLR12927.1"/>
    <property type="molecule type" value="Genomic_DNA"/>
</dbReference>
<reference evidence="2" key="1">
    <citation type="journal article" date="2019" name="Int. J. Syst. Evol. Microbiol.">
        <title>The Global Catalogue of Microorganisms (GCM) 10K type strain sequencing project: providing services to taxonomists for standard genome sequencing and annotation.</title>
        <authorList>
            <consortium name="The Broad Institute Genomics Platform"/>
            <consortium name="The Broad Institute Genome Sequencing Center for Infectious Disease"/>
            <person name="Wu L."/>
            <person name="Ma J."/>
        </authorList>
    </citation>
    <scope>NUCLEOTIDE SEQUENCE [LARGE SCALE GENOMIC DNA]</scope>
    <source>
        <strain evidence="2">NBRC 110044</strain>
    </source>
</reference>
<name>A0ABQ5YGY7_9NEIS</name>
<organism evidence="1 2">
    <name type="scientific">Chitinimonas prasina</name>
    <dbReference type="NCBI Taxonomy" id="1434937"/>
    <lineage>
        <taxon>Bacteria</taxon>
        <taxon>Pseudomonadati</taxon>
        <taxon>Pseudomonadota</taxon>
        <taxon>Betaproteobacteria</taxon>
        <taxon>Neisseriales</taxon>
        <taxon>Chitinibacteraceae</taxon>
        <taxon>Chitinimonas</taxon>
    </lineage>
</organism>